<name>A0A1H4Q009_9MICO</name>
<dbReference type="InterPro" id="IPR029063">
    <property type="entry name" value="SAM-dependent_MTases_sf"/>
</dbReference>
<dbReference type="RefSeq" id="WP_091185338.1">
    <property type="nucleotide sequence ID" value="NZ_FNRY01000001.1"/>
</dbReference>
<evidence type="ECO:0000256" key="10">
    <source>
        <dbReference type="PROSITE-ProRule" id="PRU10015"/>
    </source>
</evidence>
<evidence type="ECO:0000256" key="1">
    <source>
        <dbReference type="ARBA" id="ARBA00022485"/>
    </source>
</evidence>
<feature type="binding site" evidence="9">
    <location>
        <position position="240"/>
    </location>
    <ligand>
        <name>S-adenosyl-L-methionine</name>
        <dbReference type="ChEBI" id="CHEBI:59789"/>
    </ligand>
</feature>
<dbReference type="EMBL" id="FNRY01000001">
    <property type="protein sequence ID" value="SEC12976.1"/>
    <property type="molecule type" value="Genomic_DNA"/>
</dbReference>
<dbReference type="GO" id="GO:0070475">
    <property type="term" value="P:rRNA base methylation"/>
    <property type="evidence" value="ECO:0007669"/>
    <property type="project" value="TreeGrafter"/>
</dbReference>
<reference evidence="11 12" key="1">
    <citation type="submission" date="2016-10" db="EMBL/GenBank/DDBJ databases">
        <authorList>
            <person name="de Groot N.N."/>
        </authorList>
    </citation>
    <scope>NUCLEOTIDE SEQUENCE [LARGE SCALE GENOMIC DNA]</scope>
    <source>
        <strain evidence="11 12">DSM 21799</strain>
    </source>
</reference>
<evidence type="ECO:0000256" key="4">
    <source>
        <dbReference type="ARBA" id="ARBA00022679"/>
    </source>
</evidence>
<dbReference type="GO" id="GO:0046872">
    <property type="term" value="F:metal ion binding"/>
    <property type="evidence" value="ECO:0007669"/>
    <property type="project" value="UniProtKB-KW"/>
</dbReference>
<dbReference type="PROSITE" id="PS01230">
    <property type="entry name" value="TRMA_1"/>
    <property type="match status" value="1"/>
</dbReference>
<dbReference type="Gene3D" id="3.40.50.150">
    <property type="entry name" value="Vaccinia Virus protein VP39"/>
    <property type="match status" value="1"/>
</dbReference>
<dbReference type="SUPFAM" id="SSF53335">
    <property type="entry name" value="S-adenosyl-L-methionine-dependent methyltransferases"/>
    <property type="match status" value="1"/>
</dbReference>
<accession>A0A1H4Q009</accession>
<dbReference type="CDD" id="cd02440">
    <property type="entry name" value="AdoMet_MTases"/>
    <property type="match status" value="1"/>
</dbReference>
<proteinExistence type="inferred from homology"/>
<keyword evidence="7" id="KW-0408">Iron</keyword>
<feature type="active site" evidence="10">
    <location>
        <position position="333"/>
    </location>
</feature>
<keyword evidence="4 9" id="KW-0808">Transferase</keyword>
<feature type="binding site" evidence="9">
    <location>
        <position position="261"/>
    </location>
    <ligand>
        <name>S-adenosyl-L-methionine</name>
        <dbReference type="ChEBI" id="CHEBI:59789"/>
    </ligand>
</feature>
<feature type="binding site" evidence="9">
    <location>
        <position position="211"/>
    </location>
    <ligand>
        <name>S-adenosyl-L-methionine</name>
        <dbReference type="ChEBI" id="CHEBI:59789"/>
    </ligand>
</feature>
<evidence type="ECO:0000313" key="11">
    <source>
        <dbReference type="EMBL" id="SEC12976.1"/>
    </source>
</evidence>
<evidence type="ECO:0000256" key="2">
    <source>
        <dbReference type="ARBA" id="ARBA00022552"/>
    </source>
</evidence>
<sequence length="374" mass="40831">MQCAYFDAGACRSCTLMGEPYEDQLATKDAECRRLLERHDGIEWLPPVASAESGFRTKAKMVVGGSVDAPTLGIMNRSGRGVDLRECGIISPGILNVFPALADFITQAAITPYDVPARRGELKHLIVTESSTGALMLRFVLRSQEPVARIRKHLPGLRQLVPRLQVVSVNIQPEHKAVLEGEREIVLTDAESLRIPLGSVELNLRAKSFVQTNTQIATALYAQVRGWVEERRPESVWDLYCGVGGFALNCAHAAGRVTGVELSEEAIVSASLSAQAAKLTNTRFVAGDATTFAERQSRHPDLVIVNPPRRGIGDRLAAWLERSSVPHVVYSSCNAVTLASDLDAMPSLRPVRARVLDMFPQSGHYETAVLLERA</sequence>
<evidence type="ECO:0000256" key="3">
    <source>
        <dbReference type="ARBA" id="ARBA00022603"/>
    </source>
</evidence>
<evidence type="ECO:0000256" key="8">
    <source>
        <dbReference type="ARBA" id="ARBA00023014"/>
    </source>
</evidence>
<evidence type="ECO:0000256" key="5">
    <source>
        <dbReference type="ARBA" id="ARBA00022691"/>
    </source>
</evidence>
<comment type="similarity">
    <text evidence="9">Belongs to the class I-like SAM-binding methyltransferase superfamily. RNA M5U methyltransferase family.</text>
</comment>
<protein>
    <submittedName>
        <fullName evidence="11">23S rRNA m(5)U-747 methyltransferase</fullName>
    </submittedName>
</protein>
<dbReference type="Proteomes" id="UP000199183">
    <property type="component" value="Unassembled WGS sequence"/>
</dbReference>
<dbReference type="PROSITE" id="PS51687">
    <property type="entry name" value="SAM_MT_RNA_M5U"/>
    <property type="match status" value="1"/>
</dbReference>
<feature type="active site" description="Nucleophile" evidence="9">
    <location>
        <position position="333"/>
    </location>
</feature>
<evidence type="ECO:0000256" key="7">
    <source>
        <dbReference type="ARBA" id="ARBA00023004"/>
    </source>
</evidence>
<dbReference type="AlphaFoldDB" id="A0A1H4Q009"/>
<dbReference type="PROSITE" id="PS01231">
    <property type="entry name" value="TRMA_2"/>
    <property type="match status" value="1"/>
</dbReference>
<keyword evidence="12" id="KW-1185">Reference proteome</keyword>
<keyword evidence="8" id="KW-0411">Iron-sulfur</keyword>
<keyword evidence="3 9" id="KW-0489">Methyltransferase</keyword>
<dbReference type="InterPro" id="IPR011825">
    <property type="entry name" value="23SrRNA_MeTrfase_RlmC"/>
</dbReference>
<dbReference type="NCBIfam" id="TIGR02085">
    <property type="entry name" value="meth_trns_rumB"/>
    <property type="match status" value="1"/>
</dbReference>
<keyword evidence="2" id="KW-0698">rRNA processing</keyword>
<dbReference type="PANTHER" id="PTHR11061">
    <property type="entry name" value="RNA M5U METHYLTRANSFERASE"/>
    <property type="match status" value="1"/>
</dbReference>
<dbReference type="Gene3D" id="2.40.50.1070">
    <property type="match status" value="1"/>
</dbReference>
<dbReference type="InterPro" id="IPR030391">
    <property type="entry name" value="MeTrfase_TrmA_CS"/>
</dbReference>
<gene>
    <name evidence="11" type="ORF">SAMN04489806_2671</name>
</gene>
<evidence type="ECO:0000256" key="9">
    <source>
        <dbReference type="PROSITE-ProRule" id="PRU01024"/>
    </source>
</evidence>
<dbReference type="Pfam" id="PF05958">
    <property type="entry name" value="tRNA_U5-meth_tr"/>
    <property type="match status" value="1"/>
</dbReference>
<feature type="binding site" evidence="9">
    <location>
        <position position="306"/>
    </location>
    <ligand>
        <name>S-adenosyl-L-methionine</name>
        <dbReference type="ChEBI" id="CHEBI:59789"/>
    </ligand>
</feature>
<evidence type="ECO:0000313" key="12">
    <source>
        <dbReference type="Proteomes" id="UP000199183"/>
    </source>
</evidence>
<dbReference type="InterPro" id="IPR010280">
    <property type="entry name" value="U5_MeTrfase_fam"/>
</dbReference>
<dbReference type="OrthoDB" id="9804590at2"/>
<keyword evidence="6" id="KW-0479">Metal-binding</keyword>
<dbReference type="InterPro" id="IPR030390">
    <property type="entry name" value="MeTrfase_TrmA_AS"/>
</dbReference>
<keyword evidence="1" id="KW-0004">4Fe-4S</keyword>
<organism evidence="11 12">
    <name type="scientific">Paramicrobacterium humi</name>
    <dbReference type="NCBI Taxonomy" id="640635"/>
    <lineage>
        <taxon>Bacteria</taxon>
        <taxon>Bacillati</taxon>
        <taxon>Actinomycetota</taxon>
        <taxon>Actinomycetes</taxon>
        <taxon>Micrococcales</taxon>
        <taxon>Microbacteriaceae</taxon>
        <taxon>Paramicrobacterium</taxon>
    </lineage>
</organism>
<keyword evidence="5 9" id="KW-0949">S-adenosyl-L-methionine</keyword>
<dbReference type="PANTHER" id="PTHR11061:SF30">
    <property type="entry name" value="TRNA (URACIL(54)-C(5))-METHYLTRANSFERASE"/>
    <property type="match status" value="1"/>
</dbReference>
<evidence type="ECO:0000256" key="6">
    <source>
        <dbReference type="ARBA" id="ARBA00022723"/>
    </source>
</evidence>
<dbReference type="GO" id="GO:0070041">
    <property type="term" value="F:rRNA (uridine-C5-)-methyltransferase activity"/>
    <property type="evidence" value="ECO:0007669"/>
    <property type="project" value="TreeGrafter"/>
</dbReference>
<dbReference type="NCBIfam" id="NF002909">
    <property type="entry name" value="PRK03522.2-1"/>
    <property type="match status" value="1"/>
</dbReference>
<dbReference type="STRING" id="640635.SAMN04489806_2671"/>
<dbReference type="GO" id="GO:0051539">
    <property type="term" value="F:4 iron, 4 sulfur cluster binding"/>
    <property type="evidence" value="ECO:0007669"/>
    <property type="project" value="UniProtKB-KW"/>
</dbReference>